<name>A0A7C2BCV0_THERO</name>
<dbReference type="GO" id="GO:0016747">
    <property type="term" value="F:acyltransferase activity, transferring groups other than amino-acyl groups"/>
    <property type="evidence" value="ECO:0007669"/>
    <property type="project" value="InterPro"/>
</dbReference>
<dbReference type="Gene3D" id="3.40.630.30">
    <property type="match status" value="1"/>
</dbReference>
<proteinExistence type="predicted"/>
<gene>
    <name evidence="1" type="ORF">ENP47_00110</name>
</gene>
<dbReference type="InterPro" id="IPR016181">
    <property type="entry name" value="Acyl_CoA_acyltransferase"/>
</dbReference>
<comment type="caution">
    <text evidence="1">The sequence shown here is derived from an EMBL/GenBank/DDBJ whole genome shotgun (WGS) entry which is preliminary data.</text>
</comment>
<keyword evidence="1" id="KW-0808">Transferase</keyword>
<protein>
    <submittedName>
        <fullName evidence="1">GNAT family N-acetyltransferase</fullName>
    </submittedName>
</protein>
<evidence type="ECO:0000313" key="1">
    <source>
        <dbReference type="EMBL" id="HEF64006.1"/>
    </source>
</evidence>
<dbReference type="InterPro" id="IPR000182">
    <property type="entry name" value="GNAT_dom"/>
</dbReference>
<dbReference type="PROSITE" id="PS51186">
    <property type="entry name" value="GNAT"/>
    <property type="match status" value="1"/>
</dbReference>
<accession>A0A7C2BCV0</accession>
<reference evidence="1" key="1">
    <citation type="journal article" date="2020" name="mSystems">
        <title>Genome- and Community-Level Interaction Insights into Carbon Utilization and Element Cycling Functions of Hydrothermarchaeota in Hydrothermal Sediment.</title>
        <authorList>
            <person name="Zhou Z."/>
            <person name="Liu Y."/>
            <person name="Xu W."/>
            <person name="Pan J."/>
            <person name="Luo Z.H."/>
            <person name="Li M."/>
        </authorList>
    </citation>
    <scope>NUCLEOTIDE SEQUENCE [LARGE SCALE GENOMIC DNA]</scope>
    <source>
        <strain evidence="1">SpSt-222</strain>
    </source>
</reference>
<dbReference type="SUPFAM" id="SSF55729">
    <property type="entry name" value="Acyl-CoA N-acyltransferases (Nat)"/>
    <property type="match status" value="1"/>
</dbReference>
<dbReference type="AlphaFoldDB" id="A0A7C2BCV0"/>
<dbReference type="Pfam" id="PF00583">
    <property type="entry name" value="Acetyltransf_1"/>
    <property type="match status" value="1"/>
</dbReference>
<sequence>MDLRIVPVTPERWDDLERLFGPNGAFSNCWCTWYWLTGREFQQRSPAERRTLLHQRVVAGPPPGILGYLDNEPVAWCALGPRSFYPRLARSRQRAAIDQTPVWSLVCLYIARAYRGRGLLRPLLRGALAYAQAAGAPAVEAYPIDHEGHLPPTQLCLGLARVLRELGFVEVARQSPTRPVMRYTFVE</sequence>
<dbReference type="EMBL" id="DSJL01000001">
    <property type="protein sequence ID" value="HEF64006.1"/>
    <property type="molecule type" value="Genomic_DNA"/>
</dbReference>
<organism evidence="1">
    <name type="scientific">Thermomicrobium roseum</name>
    <dbReference type="NCBI Taxonomy" id="500"/>
    <lineage>
        <taxon>Bacteria</taxon>
        <taxon>Pseudomonadati</taxon>
        <taxon>Thermomicrobiota</taxon>
        <taxon>Thermomicrobia</taxon>
        <taxon>Thermomicrobiales</taxon>
        <taxon>Thermomicrobiaceae</taxon>
        <taxon>Thermomicrobium</taxon>
    </lineage>
</organism>